<dbReference type="InterPro" id="IPR002641">
    <property type="entry name" value="PNPLA_dom"/>
</dbReference>
<evidence type="ECO:0000256" key="1">
    <source>
        <dbReference type="ARBA" id="ARBA00023098"/>
    </source>
</evidence>
<feature type="domain" description="PNPLA" evidence="3">
    <location>
        <begin position="13"/>
        <end position="259"/>
    </location>
</feature>
<keyword evidence="5" id="KW-1185">Reference proteome</keyword>
<dbReference type="OrthoDB" id="9813090at2"/>
<dbReference type="Gene3D" id="3.40.1090.10">
    <property type="entry name" value="Cytosolic phospholipase A2 catalytic domain"/>
    <property type="match status" value="1"/>
</dbReference>
<keyword evidence="2" id="KW-0812">Transmembrane</keyword>
<protein>
    <recommendedName>
        <fullName evidence="3">PNPLA domain-containing protein</fullName>
    </recommendedName>
</protein>
<name>A0A5J4J0K4_9FLAO</name>
<gene>
    <name evidence="4" type="ORF">ULMA_16780</name>
</gene>
<dbReference type="Pfam" id="PF01734">
    <property type="entry name" value="Patatin"/>
    <property type="match status" value="1"/>
</dbReference>
<evidence type="ECO:0000313" key="4">
    <source>
        <dbReference type="EMBL" id="GER59570.1"/>
    </source>
</evidence>
<feature type="transmembrane region" description="Helical" evidence="2">
    <location>
        <begin position="340"/>
        <end position="366"/>
    </location>
</feature>
<keyword evidence="2" id="KW-0472">Membrane</keyword>
<evidence type="ECO:0000259" key="3">
    <source>
        <dbReference type="Pfam" id="PF01734"/>
    </source>
</evidence>
<dbReference type="InterPro" id="IPR016035">
    <property type="entry name" value="Acyl_Trfase/lysoPLipase"/>
</dbReference>
<evidence type="ECO:0000256" key="2">
    <source>
        <dbReference type="SAM" id="Phobius"/>
    </source>
</evidence>
<sequence>MPDDFLPFKRIGLCFSGGGYRATFFSLGTAAYLEHVNYEGEPLLKNVTALSTVSGGTLFGVAFTKAVTTSGFQFKDFYAEMYSTFNPANDTLLNDAVAKISNKDVWETSSHKRQSLINAFALKYAEMPLFSGKFGDFNLVKKSLYTSLNDKEKPYNLAHVCFNATDFSFGLPFRFQNSGIFGNKALKGTYVNALKNETVLGDIVASSSCFPLGFEPLVYPDDFYSNQISEEYIALKNQEKFKKGVGIMDGGITDNQGLDSMLNINSRKSSKLDLIIVNDVSSFQMKPWKPSTFEIENETSINDIATKLFKWLDFKWLYPIILLVGVGFLVFGYYENAAALTIIWPFVIGAFISGIGALLITAGLLAHSFKKRLVSWFNTTFNKAVPEALLEEVSSFKHLGIDVVKRLLTDRASSAATMVQSVFLNQIRRLNYGDFYKNPNLENKRITSRVDELDGKNTIYKKFVISPEVKTPLSKSLKNVAKIAAETPTTLWWDETDVKLKRMDSLIACGQFTTCYNLLTYIIDLKKVGITSPAIEALEKQLRSDWKTFTENPYWLV</sequence>
<evidence type="ECO:0000313" key="5">
    <source>
        <dbReference type="Proteomes" id="UP000326509"/>
    </source>
</evidence>
<keyword evidence="2" id="KW-1133">Transmembrane helix</keyword>
<dbReference type="AlphaFoldDB" id="A0A5J4J0K4"/>
<dbReference type="EMBL" id="BKCG01000003">
    <property type="protein sequence ID" value="GER59570.1"/>
    <property type="molecule type" value="Genomic_DNA"/>
</dbReference>
<keyword evidence="1" id="KW-0443">Lipid metabolism</keyword>
<organism evidence="4 5">
    <name type="scientific">Patiriisocius marinus</name>
    <dbReference type="NCBI Taxonomy" id="1397112"/>
    <lineage>
        <taxon>Bacteria</taxon>
        <taxon>Pseudomonadati</taxon>
        <taxon>Bacteroidota</taxon>
        <taxon>Flavobacteriia</taxon>
        <taxon>Flavobacteriales</taxon>
        <taxon>Flavobacteriaceae</taxon>
        <taxon>Patiriisocius</taxon>
    </lineage>
</organism>
<feature type="transmembrane region" description="Helical" evidence="2">
    <location>
        <begin position="316"/>
        <end position="334"/>
    </location>
</feature>
<accession>A0A5J4J0K4</accession>
<comment type="caution">
    <text evidence="4">The sequence shown here is derived from an EMBL/GenBank/DDBJ whole genome shotgun (WGS) entry which is preliminary data.</text>
</comment>
<reference evidence="4 5" key="1">
    <citation type="submission" date="2019-08" db="EMBL/GenBank/DDBJ databases">
        <title>Draft genome sequence of Ulvibacter marinus type strain NBRC 109484.</title>
        <authorList>
            <person name="Kawano K."/>
            <person name="Ushijima N."/>
            <person name="Kihara M."/>
            <person name="Itoh H."/>
        </authorList>
    </citation>
    <scope>NUCLEOTIDE SEQUENCE [LARGE SCALE GENOMIC DNA]</scope>
    <source>
        <strain evidence="4 5">NBRC 109484</strain>
    </source>
</reference>
<dbReference type="Proteomes" id="UP000326509">
    <property type="component" value="Unassembled WGS sequence"/>
</dbReference>
<dbReference type="RefSeq" id="WP_151673970.1">
    <property type="nucleotide sequence ID" value="NZ_BKCG01000003.1"/>
</dbReference>
<dbReference type="SUPFAM" id="SSF52151">
    <property type="entry name" value="FabD/lysophospholipase-like"/>
    <property type="match status" value="1"/>
</dbReference>
<dbReference type="GO" id="GO:0006629">
    <property type="term" value="P:lipid metabolic process"/>
    <property type="evidence" value="ECO:0007669"/>
    <property type="project" value="UniProtKB-KW"/>
</dbReference>
<proteinExistence type="predicted"/>